<dbReference type="NCBIfam" id="TIGR04178">
    <property type="entry name" value="exo_archaeo"/>
    <property type="match status" value="1"/>
</dbReference>
<keyword evidence="3" id="KW-0645">Protease</keyword>
<feature type="domain" description="Methanolan biosynthesis EpsI" evidence="9">
    <location>
        <begin position="343"/>
        <end position="487"/>
    </location>
</feature>
<evidence type="ECO:0000256" key="1">
    <source>
        <dbReference type="ARBA" id="ARBA00004651"/>
    </source>
</evidence>
<reference evidence="10 11" key="1">
    <citation type="submission" date="2019-07" db="EMBL/GenBank/DDBJ databases">
        <title>Whole genome shotgun sequence of Brevifollis gellanilyticus NBRC 108608.</title>
        <authorList>
            <person name="Hosoyama A."/>
            <person name="Uohara A."/>
            <person name="Ohji S."/>
            <person name="Ichikawa N."/>
        </authorList>
    </citation>
    <scope>NUCLEOTIDE SEQUENCE [LARGE SCALE GENOMIC DNA]</scope>
    <source>
        <strain evidence="10 11">NBRC 108608</strain>
    </source>
</reference>
<evidence type="ECO:0000259" key="9">
    <source>
        <dbReference type="Pfam" id="PF11984"/>
    </source>
</evidence>
<dbReference type="AlphaFoldDB" id="A0A512MEJ2"/>
<feature type="transmembrane region" description="Helical" evidence="8">
    <location>
        <begin position="116"/>
        <end position="135"/>
    </location>
</feature>
<sequence length="559" mass="61590">MTSSATSQQPDRVRLVTLVVAGLFLGVLLGWFPYQHWEFGARSSVFGGILKKAEQDSEWWFCLVTPFLVAWLIQRMSRSLKQLPLDGSWLGLPVLLVGMLFYWFGYKVDTAYPGYLAGQLLTLGIILQLGGVTWLRRLFFPWAFLVFTWPMLPLESVLAVPLRMMTAKASGMVLNLIGVPVLQEGTGLLSAADPVKGLSAGDLFQLDVEEPCSGIRSLFSLMMLAALYGWLSLKTWLGRGILFASAIPLAVLGNLVRMILLALGSLWWGSDFAIGRNIDGHQEMSFYHSMAGFAVFGVALSGMFGMATLLENKVERGRPVPKPAAPGAGSTAQRAWLNLGVTVLVLGGGLTLCALSDASYKVGPLGIEPHMPGIVGPFVSTDQPMTAREKAALLEDVRIERRIYTKPDRTILATVVMSGAEKRSIHSPDVCLPAQGWQMTSESMVSLDLGLATEVQATMKTMHRDIMDDQGRRMRVRAVFLFWFLGSDGTTCAGNQEHVWRTYSDAFFKNINHRWTMLTFFVPLPMEKSLLEDPFAELAALEDTKAFIRALVPGMLVNK</sequence>
<dbReference type="Pfam" id="PF09721">
    <property type="entry name" value="Exosortase_EpsH"/>
    <property type="match status" value="1"/>
</dbReference>
<evidence type="ECO:0000256" key="4">
    <source>
        <dbReference type="ARBA" id="ARBA00022692"/>
    </source>
</evidence>
<evidence type="ECO:0000256" key="5">
    <source>
        <dbReference type="ARBA" id="ARBA00022801"/>
    </source>
</evidence>
<comment type="subcellular location">
    <subcellularLocation>
        <location evidence="1">Cell membrane</location>
        <topology evidence="1">Multi-pass membrane protein</topology>
    </subcellularLocation>
</comment>
<organism evidence="10 11">
    <name type="scientific">Brevifollis gellanilyticus</name>
    <dbReference type="NCBI Taxonomy" id="748831"/>
    <lineage>
        <taxon>Bacteria</taxon>
        <taxon>Pseudomonadati</taxon>
        <taxon>Verrucomicrobiota</taxon>
        <taxon>Verrucomicrobiia</taxon>
        <taxon>Verrucomicrobiales</taxon>
        <taxon>Verrucomicrobiaceae</taxon>
    </lineage>
</organism>
<protein>
    <recommendedName>
        <fullName evidence="9">Methanolan biosynthesis EpsI domain-containing protein</fullName>
    </recommendedName>
</protein>
<dbReference type="GO" id="GO:0006508">
    <property type="term" value="P:proteolysis"/>
    <property type="evidence" value="ECO:0007669"/>
    <property type="project" value="UniProtKB-KW"/>
</dbReference>
<dbReference type="Proteomes" id="UP000321577">
    <property type="component" value="Unassembled WGS sequence"/>
</dbReference>
<feature type="transmembrane region" description="Helical" evidence="8">
    <location>
        <begin position="214"/>
        <end position="233"/>
    </location>
</feature>
<keyword evidence="6 8" id="KW-1133">Transmembrane helix</keyword>
<evidence type="ECO:0000313" key="11">
    <source>
        <dbReference type="Proteomes" id="UP000321577"/>
    </source>
</evidence>
<dbReference type="EMBL" id="BKAG01000043">
    <property type="protein sequence ID" value="GEP45153.1"/>
    <property type="molecule type" value="Genomic_DNA"/>
</dbReference>
<keyword evidence="4 8" id="KW-0812">Transmembrane</keyword>
<evidence type="ECO:0000256" key="8">
    <source>
        <dbReference type="SAM" id="Phobius"/>
    </source>
</evidence>
<dbReference type="InterPro" id="IPR014263">
    <property type="entry name" value="Methanolan_biosynth_EpsI"/>
</dbReference>
<feature type="transmembrane region" description="Helical" evidence="8">
    <location>
        <begin position="85"/>
        <end position="104"/>
    </location>
</feature>
<evidence type="ECO:0000256" key="7">
    <source>
        <dbReference type="ARBA" id="ARBA00023136"/>
    </source>
</evidence>
<gene>
    <name evidence="10" type="ORF">BGE01nite_44440</name>
</gene>
<evidence type="ECO:0000256" key="3">
    <source>
        <dbReference type="ARBA" id="ARBA00022670"/>
    </source>
</evidence>
<dbReference type="InterPro" id="IPR026392">
    <property type="entry name" value="Exo/Archaeosortase_dom"/>
</dbReference>
<feature type="transmembrane region" description="Helical" evidence="8">
    <location>
        <begin position="142"/>
        <end position="162"/>
    </location>
</feature>
<feature type="transmembrane region" description="Helical" evidence="8">
    <location>
        <begin position="286"/>
        <end position="310"/>
    </location>
</feature>
<proteinExistence type="predicted"/>
<dbReference type="GO" id="GO:0008233">
    <property type="term" value="F:peptidase activity"/>
    <property type="evidence" value="ECO:0007669"/>
    <property type="project" value="UniProtKB-KW"/>
</dbReference>
<evidence type="ECO:0000256" key="6">
    <source>
        <dbReference type="ARBA" id="ARBA00022989"/>
    </source>
</evidence>
<dbReference type="Pfam" id="PF11984">
    <property type="entry name" value="DUF3485"/>
    <property type="match status" value="1"/>
</dbReference>
<keyword evidence="11" id="KW-1185">Reference proteome</keyword>
<dbReference type="RefSeq" id="WP_146853777.1">
    <property type="nucleotide sequence ID" value="NZ_BKAG01000043.1"/>
</dbReference>
<keyword evidence="7 8" id="KW-0472">Membrane</keyword>
<feature type="transmembrane region" description="Helical" evidence="8">
    <location>
        <begin position="12"/>
        <end position="34"/>
    </location>
</feature>
<keyword evidence="2" id="KW-1003">Cell membrane</keyword>
<dbReference type="OrthoDB" id="9769061at2"/>
<accession>A0A512MEJ2</accession>
<dbReference type="GO" id="GO:0005886">
    <property type="term" value="C:plasma membrane"/>
    <property type="evidence" value="ECO:0007669"/>
    <property type="project" value="UniProtKB-SubCell"/>
</dbReference>
<feature type="transmembrane region" description="Helical" evidence="8">
    <location>
        <begin position="240"/>
        <end position="266"/>
    </location>
</feature>
<feature type="transmembrane region" description="Helical" evidence="8">
    <location>
        <begin position="57"/>
        <end position="73"/>
    </location>
</feature>
<keyword evidence="5" id="KW-0378">Hydrolase</keyword>
<comment type="caution">
    <text evidence="10">The sequence shown here is derived from an EMBL/GenBank/DDBJ whole genome shotgun (WGS) entry which is preliminary data.</text>
</comment>
<name>A0A512MEJ2_9BACT</name>
<evidence type="ECO:0000256" key="2">
    <source>
        <dbReference type="ARBA" id="ARBA00022475"/>
    </source>
</evidence>
<evidence type="ECO:0000313" key="10">
    <source>
        <dbReference type="EMBL" id="GEP45153.1"/>
    </source>
</evidence>
<dbReference type="InterPro" id="IPR019127">
    <property type="entry name" value="Exosortase"/>
</dbReference>